<evidence type="ECO:0000256" key="1">
    <source>
        <dbReference type="SAM" id="MobiDB-lite"/>
    </source>
</evidence>
<dbReference type="EMBL" id="MT141542">
    <property type="protein sequence ID" value="QJA65680.1"/>
    <property type="molecule type" value="Genomic_DNA"/>
</dbReference>
<dbReference type="Gene3D" id="3.30.1120.70">
    <property type="match status" value="1"/>
</dbReference>
<proteinExistence type="predicted"/>
<dbReference type="Pfam" id="PF04860">
    <property type="entry name" value="Phage_portal"/>
    <property type="match status" value="1"/>
</dbReference>
<sequence length="426" mass="47391">MLIRRALERRFESVGSVDISQANGVLTLGFGGGPTNAGTNVSENTADSIPAVYACVRILAESISQAPLLLYRQLDAGGREEAIDHPLYSILRWLPNPELTAIDLRETLARWLFLWGNAYAEIIRDGQGRVKALWPLRSDSMEVLRDRASRRKRYRYAHPDGTSQTWDFDPERPPIHHWMINSRDGLCGRSPIRVLRESMGLTKAAEELGARYFGTGAQPGGILKTAGKLDPDRAKRMREDWERMHGSLDRAHRIAVFEQGLEFQAITVPPDDAQFIETRKFQDTQIAGIYGVPPQWIGAEGSNNWGAGVESQKNGFITFTLGSPFEKIQQASKRDLLGRKDFERYVIEFDQTELRKGSFESRMKGYSTALNWHINTVNEVREIEGWNPLAGGDQPMPPLSTSSEGSSKDSTSDAGNAVGTEGGANV</sequence>
<reference evidence="2" key="1">
    <citation type="submission" date="2020-03" db="EMBL/GenBank/DDBJ databases">
        <title>The deep terrestrial virosphere.</title>
        <authorList>
            <person name="Holmfeldt K."/>
            <person name="Nilsson E."/>
            <person name="Simone D."/>
            <person name="Lopez-Fernandez M."/>
            <person name="Wu X."/>
            <person name="de Brujin I."/>
            <person name="Lundin D."/>
            <person name="Andersson A."/>
            <person name="Bertilsson S."/>
            <person name="Dopson M."/>
        </authorList>
    </citation>
    <scope>NUCLEOTIDE SEQUENCE</scope>
    <source>
        <strain evidence="2">MM415B00382</strain>
    </source>
</reference>
<dbReference type="Gene3D" id="1.20.1270.210">
    <property type="match status" value="1"/>
</dbReference>
<dbReference type="NCBIfam" id="TIGR01537">
    <property type="entry name" value="portal_HK97"/>
    <property type="match status" value="1"/>
</dbReference>
<name>A0A6M3J730_9ZZZZ</name>
<dbReference type="AlphaFoldDB" id="A0A6M3J730"/>
<evidence type="ECO:0000313" key="2">
    <source>
        <dbReference type="EMBL" id="QJA65680.1"/>
    </source>
</evidence>
<protein>
    <submittedName>
        <fullName evidence="2">Putative portal protein</fullName>
    </submittedName>
</protein>
<feature type="region of interest" description="Disordered" evidence="1">
    <location>
        <begin position="386"/>
        <end position="426"/>
    </location>
</feature>
<accession>A0A6M3J730</accession>
<organism evidence="2">
    <name type="scientific">viral metagenome</name>
    <dbReference type="NCBI Taxonomy" id="1070528"/>
    <lineage>
        <taxon>unclassified sequences</taxon>
        <taxon>metagenomes</taxon>
        <taxon>organismal metagenomes</taxon>
    </lineage>
</organism>
<gene>
    <name evidence="2" type="ORF">MM415B00382_0070</name>
</gene>
<dbReference type="Gene3D" id="3.40.140.120">
    <property type="match status" value="1"/>
</dbReference>
<dbReference type="InterPro" id="IPR006944">
    <property type="entry name" value="Phage/GTA_portal"/>
</dbReference>
<dbReference type="InterPro" id="IPR006427">
    <property type="entry name" value="Portal_HK97"/>
</dbReference>